<accession>A0A2U1M238</accession>
<dbReference type="GO" id="GO:0016020">
    <property type="term" value="C:membrane"/>
    <property type="evidence" value="ECO:0007669"/>
    <property type="project" value="UniProtKB-SubCell"/>
</dbReference>
<gene>
    <name evidence="5" type="ORF">CTI12_AA401610</name>
</gene>
<keyword evidence="2 3" id="KW-0732">Signal</keyword>
<organism evidence="5 6">
    <name type="scientific">Artemisia annua</name>
    <name type="common">Sweet wormwood</name>
    <dbReference type="NCBI Taxonomy" id="35608"/>
    <lineage>
        <taxon>Eukaryota</taxon>
        <taxon>Viridiplantae</taxon>
        <taxon>Streptophyta</taxon>
        <taxon>Embryophyta</taxon>
        <taxon>Tracheophyta</taxon>
        <taxon>Spermatophyta</taxon>
        <taxon>Magnoliopsida</taxon>
        <taxon>eudicotyledons</taxon>
        <taxon>Gunneridae</taxon>
        <taxon>Pentapetalae</taxon>
        <taxon>asterids</taxon>
        <taxon>campanulids</taxon>
        <taxon>Asterales</taxon>
        <taxon>Asteraceae</taxon>
        <taxon>Asteroideae</taxon>
        <taxon>Anthemideae</taxon>
        <taxon>Artemisiinae</taxon>
        <taxon>Artemisia</taxon>
    </lineage>
</organism>
<keyword evidence="5" id="KW-0418">Kinase</keyword>
<proteinExistence type="predicted"/>
<feature type="chain" id="PRO_5015676011" evidence="3">
    <location>
        <begin position="28"/>
        <end position="480"/>
    </location>
</feature>
<dbReference type="AlphaFoldDB" id="A0A2U1M238"/>
<dbReference type="InterPro" id="IPR025287">
    <property type="entry name" value="WAK_GUB"/>
</dbReference>
<dbReference type="Pfam" id="PF13947">
    <property type="entry name" value="GUB_WAK_bind"/>
    <property type="match status" value="1"/>
</dbReference>
<dbReference type="STRING" id="35608.A0A2U1M238"/>
<feature type="domain" description="Wall-associated receptor kinase galacturonan-binding" evidence="4">
    <location>
        <begin position="35"/>
        <end position="93"/>
    </location>
</feature>
<evidence type="ECO:0000259" key="4">
    <source>
        <dbReference type="Pfam" id="PF13947"/>
    </source>
</evidence>
<protein>
    <submittedName>
        <fullName evidence="5">Wall-associated receptor kinase</fullName>
    </submittedName>
</protein>
<sequence>MLSSFTVEKIYLTLCLLTFLSLTGTGTLKYAKPGCKDTCGNNVVIPYPFGIGEKCSVNEWYIVDCDSSKPYLPALNHLEVLRIDLENQTVSVNMRKFSDCSETSKSVDLGSSPFLYSKSHNKLVYEGYCGNAFMMDDHGSFLTGCSTACNNDTDTTTVIINAKNCFGINCCQTTIPHYLKSYRMNLTASENQIGGDGGCGSAFLVDQNSYDKGSFSRQSFAAEGSSSNVPTSLLWTLSDHDIDQITCCDGSYVGYKPTSSRKVDLGSGTSVDTWKCSYYFTGNPYLVDGCAAIEEGLDTEECARCKNRGGHCGRHKEYDIDNFVYKDNLICYGGNESKTSLRLILESPAQRQRYCGNAFMMDDHGSFLTGCSTACNNDTDTTTVIINAKNCFGINCCQTTIPHYLKSYRMNLTASENQIGGDGGCGSTFLVDQNSYDKGSFSRQSFAAEGSSSNVPTSLLWTLSDHDIDQITCCDGSYVG</sequence>
<evidence type="ECO:0000256" key="3">
    <source>
        <dbReference type="SAM" id="SignalP"/>
    </source>
</evidence>
<keyword evidence="6" id="KW-1185">Reference proteome</keyword>
<evidence type="ECO:0000256" key="1">
    <source>
        <dbReference type="ARBA" id="ARBA00004167"/>
    </source>
</evidence>
<feature type="signal peptide" evidence="3">
    <location>
        <begin position="1"/>
        <end position="27"/>
    </location>
</feature>
<dbReference type="EMBL" id="PKPP01006787">
    <property type="protein sequence ID" value="PWA55322.1"/>
    <property type="molecule type" value="Genomic_DNA"/>
</dbReference>
<comment type="subcellular location">
    <subcellularLocation>
        <location evidence="1">Membrane</location>
        <topology evidence="1">Single-pass membrane protein</topology>
    </subcellularLocation>
</comment>
<evidence type="ECO:0000313" key="5">
    <source>
        <dbReference type="EMBL" id="PWA55322.1"/>
    </source>
</evidence>
<reference evidence="5 6" key="1">
    <citation type="journal article" date="2018" name="Mol. Plant">
        <title>The genome of Artemisia annua provides insight into the evolution of Asteraceae family and artemisinin biosynthesis.</title>
        <authorList>
            <person name="Shen Q."/>
            <person name="Zhang L."/>
            <person name="Liao Z."/>
            <person name="Wang S."/>
            <person name="Yan T."/>
            <person name="Shi P."/>
            <person name="Liu M."/>
            <person name="Fu X."/>
            <person name="Pan Q."/>
            <person name="Wang Y."/>
            <person name="Lv Z."/>
            <person name="Lu X."/>
            <person name="Zhang F."/>
            <person name="Jiang W."/>
            <person name="Ma Y."/>
            <person name="Chen M."/>
            <person name="Hao X."/>
            <person name="Li L."/>
            <person name="Tang Y."/>
            <person name="Lv G."/>
            <person name="Zhou Y."/>
            <person name="Sun X."/>
            <person name="Brodelius P.E."/>
            <person name="Rose J.K.C."/>
            <person name="Tang K."/>
        </authorList>
    </citation>
    <scope>NUCLEOTIDE SEQUENCE [LARGE SCALE GENOMIC DNA]</scope>
    <source>
        <strain evidence="6">cv. Huhao1</strain>
        <tissue evidence="5">Leaf</tissue>
    </source>
</reference>
<comment type="caution">
    <text evidence="5">The sequence shown here is derived from an EMBL/GenBank/DDBJ whole genome shotgun (WGS) entry which is preliminary data.</text>
</comment>
<keyword evidence="5" id="KW-0808">Transferase</keyword>
<dbReference type="GO" id="GO:0016301">
    <property type="term" value="F:kinase activity"/>
    <property type="evidence" value="ECO:0007669"/>
    <property type="project" value="UniProtKB-KW"/>
</dbReference>
<evidence type="ECO:0000313" key="6">
    <source>
        <dbReference type="Proteomes" id="UP000245207"/>
    </source>
</evidence>
<keyword evidence="5" id="KW-0675">Receptor</keyword>
<evidence type="ECO:0000256" key="2">
    <source>
        <dbReference type="ARBA" id="ARBA00022729"/>
    </source>
</evidence>
<dbReference type="OrthoDB" id="4062651at2759"/>
<dbReference type="GO" id="GO:0030247">
    <property type="term" value="F:polysaccharide binding"/>
    <property type="evidence" value="ECO:0007669"/>
    <property type="project" value="InterPro"/>
</dbReference>
<name>A0A2U1M238_ARTAN</name>
<dbReference type="PANTHER" id="PTHR33491">
    <property type="entry name" value="OSJNBA0016N04.9 PROTEIN"/>
    <property type="match status" value="1"/>
</dbReference>
<dbReference type="Proteomes" id="UP000245207">
    <property type="component" value="Unassembled WGS sequence"/>
</dbReference>